<dbReference type="Gene3D" id="3.40.710.10">
    <property type="entry name" value="DD-peptidase/beta-lactamase superfamily"/>
    <property type="match status" value="1"/>
</dbReference>
<keyword evidence="8 16" id="KW-0378">Hydrolase</keyword>
<evidence type="ECO:0000256" key="10">
    <source>
        <dbReference type="ARBA" id="ARBA00022984"/>
    </source>
</evidence>
<dbReference type="InterPro" id="IPR005311">
    <property type="entry name" value="PBP_dimer"/>
</dbReference>
<evidence type="ECO:0000256" key="9">
    <source>
        <dbReference type="ARBA" id="ARBA00022960"/>
    </source>
</evidence>
<dbReference type="InterPro" id="IPR012338">
    <property type="entry name" value="Beta-lactam/transpept-like"/>
</dbReference>
<dbReference type="GO" id="GO:0000917">
    <property type="term" value="P:division septum assembly"/>
    <property type="evidence" value="ECO:0007669"/>
    <property type="project" value="UniProtKB-KW"/>
</dbReference>
<evidence type="ECO:0000256" key="12">
    <source>
        <dbReference type="ARBA" id="ARBA00023136"/>
    </source>
</evidence>
<dbReference type="SUPFAM" id="SSF56601">
    <property type="entry name" value="beta-lactamase/transpeptidase-like"/>
    <property type="match status" value="1"/>
</dbReference>
<dbReference type="SUPFAM" id="SSF56519">
    <property type="entry name" value="Penicillin binding protein dimerisation domain"/>
    <property type="match status" value="1"/>
</dbReference>
<evidence type="ECO:0000256" key="13">
    <source>
        <dbReference type="ARBA" id="ARBA00023210"/>
    </source>
</evidence>
<dbReference type="GO" id="GO:0008658">
    <property type="term" value="F:penicillin binding"/>
    <property type="evidence" value="ECO:0007669"/>
    <property type="project" value="InterPro"/>
</dbReference>
<keyword evidence="11 16" id="KW-1133">Transmembrane helix</keyword>
<keyword evidence="15 16" id="KW-0961">Cell wall biogenesis/degradation</keyword>
<comment type="catalytic activity">
    <reaction evidence="16">
        <text>Preferential cleavage: (Ac)2-L-Lys-D-Ala-|-D-Ala. Also transpeptidation of peptidyl-alanyl moieties that are N-acyl substituents of D-alanine.</text>
        <dbReference type="EC" id="3.4.16.4"/>
    </reaction>
</comment>
<protein>
    <recommendedName>
        <fullName evidence="16">Peptidoglycan D,D-transpeptidase FtsI</fullName>
        <ecNumber evidence="16">3.4.16.4</ecNumber>
    </recommendedName>
    <alternativeName>
        <fullName evidence="16">Penicillin-binding protein 3</fullName>
        <shortName evidence="16">PBP-3</shortName>
    </alternativeName>
</protein>
<dbReference type="Gene3D" id="1.10.150.770">
    <property type="match status" value="1"/>
</dbReference>
<feature type="transmembrane region" description="Helical" evidence="16">
    <location>
        <begin position="38"/>
        <end position="57"/>
    </location>
</feature>
<accession>A0A9E9L8X6</accession>
<dbReference type="InterPro" id="IPR036138">
    <property type="entry name" value="PBP_dimer_sf"/>
</dbReference>
<evidence type="ECO:0000313" key="17">
    <source>
        <dbReference type="EMBL" id="WAV91596.1"/>
    </source>
</evidence>
<name>A0A9E9L8X6_9BURK</name>
<dbReference type="RefSeq" id="WP_269283856.1">
    <property type="nucleotide sequence ID" value="NZ_CP098251.1"/>
</dbReference>
<dbReference type="InterPro" id="IPR001460">
    <property type="entry name" value="PCN-bd_Tpept"/>
</dbReference>
<dbReference type="InterPro" id="IPR050515">
    <property type="entry name" value="Beta-lactam/transpept"/>
</dbReference>
<evidence type="ECO:0000256" key="3">
    <source>
        <dbReference type="ARBA" id="ARBA00022519"/>
    </source>
</evidence>
<keyword evidence="2 16" id="KW-1003">Cell membrane</keyword>
<evidence type="ECO:0000256" key="2">
    <source>
        <dbReference type="ARBA" id="ARBA00022475"/>
    </source>
</evidence>
<evidence type="ECO:0000256" key="14">
    <source>
        <dbReference type="ARBA" id="ARBA00023306"/>
    </source>
</evidence>
<keyword evidence="12 16" id="KW-0472">Membrane</keyword>
<comment type="function">
    <text evidence="16">Catalyzes cross-linking of the peptidoglycan cell wall at the division septum.</text>
</comment>
<dbReference type="Gene3D" id="3.30.450.330">
    <property type="match status" value="1"/>
</dbReference>
<keyword evidence="4 16" id="KW-0132">Cell division</keyword>
<dbReference type="GO" id="GO:0006508">
    <property type="term" value="P:proteolysis"/>
    <property type="evidence" value="ECO:0007669"/>
    <property type="project" value="UniProtKB-KW"/>
</dbReference>
<evidence type="ECO:0000256" key="4">
    <source>
        <dbReference type="ARBA" id="ARBA00022618"/>
    </source>
</evidence>
<sequence>MIRKMKFLKNPRVAAAKGVSFSENPELKVSLSPLRSRLVLFMLFLAFVGLLVRALWLQGISTDFLQKQGESRYARTLELPATRGKILDRNGHVLASSVPVKAIWAIPEDVMTQPKEKIGKLASLLGMSEKALYAKLDSDRSFVYLKRQVDNEVADEIVKLGISGIQTRKEYKRFYPEGEVMAHVVGFTNVEDIGQEGIELASQDVLAGSKGSRRVIKDRLGHIVEDIRAIREPMDGKDLVLSIDSKLQYIAYKYLSEAIEKHKAKAGSVLVLDTHTGEVLAMVNMPSFNPNDRRHLTGAQLRNRVMTDTFEPGSIMKPFTVALALEKGMVKPTTMIPTGQGRMTIGTATIGDTHSNGTISVAQVIEKSSNIGTAKIALQMQPREMWEMFTSVGFGQQPRFGFPGAVAGRVRPFKSWRPIEQATMSYGHGISVSLFQMAHSYMIFARDGDMIPLTFLKRNELPEGRQIVSKKTAREMRHMLEMVTGEKGTARRAQVAGYRVAGKTGTAYKIENGRYVRKYVGSFVGFAPASDPRVIIAVMIDEPTVGHYGGSAAAPVFSAVAADTLRAMNISPDAQVDELLAADKMAKVSL</sequence>
<keyword evidence="13 16" id="KW-0717">Septation</keyword>
<dbReference type="AlphaFoldDB" id="A0A9E9L8X6"/>
<dbReference type="GO" id="GO:0071555">
    <property type="term" value="P:cell wall organization"/>
    <property type="evidence" value="ECO:0007669"/>
    <property type="project" value="UniProtKB-KW"/>
</dbReference>
<comment type="similarity">
    <text evidence="16">Belongs to the transpeptidase family. FtsI subfamily.</text>
</comment>
<proteinExistence type="inferred from homology"/>
<dbReference type="Pfam" id="PF03717">
    <property type="entry name" value="PBP_dimer"/>
    <property type="match status" value="1"/>
</dbReference>
<dbReference type="Gene3D" id="3.90.1310.10">
    <property type="entry name" value="Penicillin-binding protein 2a (Domain 2)"/>
    <property type="match status" value="1"/>
</dbReference>
<evidence type="ECO:0000256" key="8">
    <source>
        <dbReference type="ARBA" id="ARBA00022801"/>
    </source>
</evidence>
<evidence type="ECO:0000256" key="15">
    <source>
        <dbReference type="ARBA" id="ARBA00023316"/>
    </source>
</evidence>
<gene>
    <name evidence="16" type="primary">ftsI</name>
    <name evidence="17" type="ORF">NB646_02220</name>
</gene>
<dbReference type="HAMAP" id="MF_02080">
    <property type="entry name" value="FtsI_transpept"/>
    <property type="match status" value="1"/>
</dbReference>
<dbReference type="EMBL" id="CP098251">
    <property type="protein sequence ID" value="WAV91596.1"/>
    <property type="molecule type" value="Genomic_DNA"/>
</dbReference>
<dbReference type="GO" id="GO:0009002">
    <property type="term" value="F:serine-type D-Ala-D-Ala carboxypeptidase activity"/>
    <property type="evidence" value="ECO:0007669"/>
    <property type="project" value="UniProtKB-UniRule"/>
</dbReference>
<dbReference type="Pfam" id="PF00905">
    <property type="entry name" value="Transpeptidase"/>
    <property type="match status" value="1"/>
</dbReference>
<evidence type="ECO:0000256" key="6">
    <source>
        <dbReference type="ARBA" id="ARBA00022670"/>
    </source>
</evidence>
<dbReference type="InterPro" id="IPR037532">
    <property type="entry name" value="FtsI_transpept"/>
</dbReference>
<dbReference type="GO" id="GO:0005886">
    <property type="term" value="C:plasma membrane"/>
    <property type="evidence" value="ECO:0007669"/>
    <property type="project" value="UniProtKB-SubCell"/>
</dbReference>
<reference evidence="17" key="1">
    <citation type="journal article" date="2022" name="Front. Microbiol.">
        <title>New perspectives on an old grouping: The genomic and phenotypic variability of Oxalobacter formigenes and the implications for calcium oxalate stone prevention.</title>
        <authorList>
            <person name="Chmiel J.A."/>
            <person name="Carr C."/>
            <person name="Stuivenberg G.A."/>
            <person name="Venema R."/>
            <person name="Chanyi R.M."/>
            <person name="Al K.F."/>
            <person name="Giguere D."/>
            <person name="Say H."/>
            <person name="Akouris P.P."/>
            <person name="Dominguez Romero S.A."/>
            <person name="Kwong A."/>
            <person name="Tai V."/>
            <person name="Koval S.F."/>
            <person name="Razvi H."/>
            <person name="Bjazevic J."/>
            <person name="Burton J.P."/>
        </authorList>
    </citation>
    <scope>NUCLEOTIDE SEQUENCE</scope>
    <source>
        <strain evidence="17">OxK</strain>
    </source>
</reference>
<keyword evidence="3 16" id="KW-0997">Cell inner membrane</keyword>
<evidence type="ECO:0000256" key="1">
    <source>
        <dbReference type="ARBA" id="ARBA00004370"/>
    </source>
</evidence>
<evidence type="ECO:0000256" key="16">
    <source>
        <dbReference type="HAMAP-Rule" id="MF_02080"/>
    </source>
</evidence>
<evidence type="ECO:0000256" key="5">
    <source>
        <dbReference type="ARBA" id="ARBA00022645"/>
    </source>
</evidence>
<keyword evidence="14 16" id="KW-0131">Cell cycle</keyword>
<dbReference type="GO" id="GO:0008955">
    <property type="term" value="F:peptidoglycan glycosyltransferase activity"/>
    <property type="evidence" value="ECO:0007669"/>
    <property type="project" value="InterPro"/>
</dbReference>
<dbReference type="EC" id="3.4.16.4" evidence="16"/>
<comment type="pathway">
    <text evidence="16">Cell wall biogenesis; peptidoglycan biosynthesis.</text>
</comment>
<dbReference type="GO" id="GO:0008360">
    <property type="term" value="P:regulation of cell shape"/>
    <property type="evidence" value="ECO:0007669"/>
    <property type="project" value="UniProtKB-KW"/>
</dbReference>
<organism evidence="17">
    <name type="scientific">Oxalobacter aliiformigenes</name>
    <dbReference type="NCBI Taxonomy" id="2946593"/>
    <lineage>
        <taxon>Bacteria</taxon>
        <taxon>Pseudomonadati</taxon>
        <taxon>Pseudomonadota</taxon>
        <taxon>Betaproteobacteria</taxon>
        <taxon>Burkholderiales</taxon>
        <taxon>Oxalobacteraceae</taxon>
        <taxon>Oxalobacter</taxon>
    </lineage>
</organism>
<keyword evidence="7 16" id="KW-0812">Transmembrane</keyword>
<keyword evidence="10 16" id="KW-0573">Peptidoglycan synthesis</keyword>
<comment type="subcellular location">
    <subcellularLocation>
        <location evidence="16">Cell inner membrane</location>
        <topology evidence="16">Single-pass membrane protein</topology>
    </subcellularLocation>
    <subcellularLocation>
        <location evidence="1">Membrane</location>
    </subcellularLocation>
</comment>
<dbReference type="PANTHER" id="PTHR30627:SF1">
    <property type="entry name" value="PEPTIDOGLYCAN D,D-TRANSPEPTIDASE FTSI"/>
    <property type="match status" value="1"/>
</dbReference>
<dbReference type="GO" id="GO:0009252">
    <property type="term" value="P:peptidoglycan biosynthetic process"/>
    <property type="evidence" value="ECO:0007669"/>
    <property type="project" value="UniProtKB-UniRule"/>
</dbReference>
<keyword evidence="9 16" id="KW-0133">Cell shape</keyword>
<evidence type="ECO:0000256" key="11">
    <source>
        <dbReference type="ARBA" id="ARBA00022989"/>
    </source>
</evidence>
<evidence type="ECO:0000256" key="7">
    <source>
        <dbReference type="ARBA" id="ARBA00022692"/>
    </source>
</evidence>
<keyword evidence="6 16" id="KW-0645">Protease</keyword>
<dbReference type="Proteomes" id="UP001164819">
    <property type="component" value="Chromosome"/>
</dbReference>
<dbReference type="PANTHER" id="PTHR30627">
    <property type="entry name" value="PEPTIDOGLYCAN D,D-TRANSPEPTIDASE"/>
    <property type="match status" value="1"/>
</dbReference>
<keyword evidence="5 16" id="KW-0121">Carboxypeptidase</keyword>
<feature type="active site" description="Acyl-ester intermediate" evidence="16">
    <location>
        <position position="314"/>
    </location>
</feature>
<dbReference type="GO" id="GO:0043093">
    <property type="term" value="P:FtsZ-dependent cytokinesis"/>
    <property type="evidence" value="ECO:0007669"/>
    <property type="project" value="UniProtKB-UniRule"/>
</dbReference>